<dbReference type="PANTHER" id="PTHR13878">
    <property type="entry name" value="GULONOLACTONE OXIDASE"/>
    <property type="match status" value="1"/>
</dbReference>
<comment type="cofactor">
    <cofactor evidence="1">
        <name>FAD</name>
        <dbReference type="ChEBI" id="CHEBI:57692"/>
    </cofactor>
</comment>
<dbReference type="Proteomes" id="UP001501747">
    <property type="component" value="Unassembled WGS sequence"/>
</dbReference>
<keyword evidence="3" id="KW-0285">Flavoprotein</keyword>
<dbReference type="InterPro" id="IPR036318">
    <property type="entry name" value="FAD-bd_PCMH-like_sf"/>
</dbReference>
<dbReference type="InterPro" id="IPR016166">
    <property type="entry name" value="FAD-bd_PCMH"/>
</dbReference>
<dbReference type="EMBL" id="BAABAL010000013">
    <property type="protein sequence ID" value="GAA4011552.1"/>
    <property type="molecule type" value="Genomic_DNA"/>
</dbReference>
<dbReference type="RefSeq" id="WP_344876470.1">
    <property type="nucleotide sequence ID" value="NZ_BAABAL010000013.1"/>
</dbReference>
<comment type="caution">
    <text evidence="7">The sequence shown here is derived from an EMBL/GenBank/DDBJ whole genome shotgun (WGS) entry which is preliminary data.</text>
</comment>
<feature type="domain" description="FAD-binding PCMH-type" evidence="6">
    <location>
        <begin position="51"/>
        <end position="221"/>
    </location>
</feature>
<keyword evidence="4" id="KW-0274">FAD</keyword>
<accession>A0ABP7SGS1</accession>
<dbReference type="Gene3D" id="3.40.462.10">
    <property type="entry name" value="FAD-linked oxidases, C-terminal domain"/>
    <property type="match status" value="1"/>
</dbReference>
<evidence type="ECO:0000256" key="1">
    <source>
        <dbReference type="ARBA" id="ARBA00001974"/>
    </source>
</evidence>
<dbReference type="Pfam" id="PF09265">
    <property type="entry name" value="Cytokin-bind"/>
    <property type="match status" value="1"/>
</dbReference>
<dbReference type="InterPro" id="IPR016164">
    <property type="entry name" value="FAD-linked_Oxase-like_C"/>
</dbReference>
<dbReference type="Gene3D" id="3.30.43.10">
    <property type="entry name" value="Uridine Diphospho-n-acetylenolpyruvylglucosamine Reductase, domain 2"/>
    <property type="match status" value="2"/>
</dbReference>
<dbReference type="PANTHER" id="PTHR13878:SF53">
    <property type="entry name" value="CYTOKININ DEHYDROGENASE 6"/>
    <property type="match status" value="1"/>
</dbReference>
<gene>
    <name evidence="7" type="ORF">GCM10022247_37480</name>
</gene>
<evidence type="ECO:0000256" key="3">
    <source>
        <dbReference type="ARBA" id="ARBA00022630"/>
    </source>
</evidence>
<evidence type="ECO:0000313" key="8">
    <source>
        <dbReference type="Proteomes" id="UP001501747"/>
    </source>
</evidence>
<dbReference type="InterPro" id="IPR006093">
    <property type="entry name" value="Oxy_OxRdtase_FAD_BS"/>
</dbReference>
<dbReference type="SUPFAM" id="SSF55103">
    <property type="entry name" value="FAD-linked oxidases, C-terminal domain"/>
    <property type="match status" value="1"/>
</dbReference>
<dbReference type="InterPro" id="IPR016167">
    <property type="entry name" value="FAD-bd_PCMH_sub1"/>
</dbReference>
<protein>
    <recommendedName>
        <fullName evidence="6">FAD-binding PCMH-type domain-containing protein</fullName>
    </recommendedName>
</protein>
<keyword evidence="8" id="KW-1185">Reference proteome</keyword>
<evidence type="ECO:0000256" key="5">
    <source>
        <dbReference type="ARBA" id="ARBA00023002"/>
    </source>
</evidence>
<dbReference type="InterPro" id="IPR015345">
    <property type="entry name" value="Cytokinin_DH_FAD/cytokin-bd"/>
</dbReference>
<proteinExistence type="inferred from homology"/>
<dbReference type="SUPFAM" id="SSF56176">
    <property type="entry name" value="FAD-binding/transporter-associated domain-like"/>
    <property type="match status" value="1"/>
</dbReference>
<dbReference type="InterPro" id="IPR006094">
    <property type="entry name" value="Oxid_FAD_bind_N"/>
</dbReference>
<dbReference type="InterPro" id="IPR016169">
    <property type="entry name" value="FAD-bd_PCMH_sub2"/>
</dbReference>
<dbReference type="PROSITE" id="PS51387">
    <property type="entry name" value="FAD_PCMH"/>
    <property type="match status" value="1"/>
</dbReference>
<dbReference type="InterPro" id="IPR050432">
    <property type="entry name" value="FAD-linked_Oxidoreductases_BP"/>
</dbReference>
<evidence type="ECO:0000256" key="2">
    <source>
        <dbReference type="ARBA" id="ARBA00005466"/>
    </source>
</evidence>
<evidence type="ECO:0000259" key="6">
    <source>
        <dbReference type="PROSITE" id="PS51387"/>
    </source>
</evidence>
<dbReference type="PROSITE" id="PS00862">
    <property type="entry name" value="OX2_COVAL_FAD"/>
    <property type="match status" value="1"/>
</dbReference>
<name>A0ABP7SGS1_9PSEU</name>
<dbReference type="InterPro" id="IPR016170">
    <property type="entry name" value="Cytok_DH_C_sf"/>
</dbReference>
<dbReference type="Pfam" id="PF01565">
    <property type="entry name" value="FAD_binding_4"/>
    <property type="match status" value="1"/>
</dbReference>
<comment type="similarity">
    <text evidence="2">Belongs to the oxygen-dependent FAD-linked oxidoreductase family.</text>
</comment>
<sequence length="480" mass="52536">MTQLPLFWDPSSRDWTTEAGGGALALPEVEGEFHFDGEAVTEASRDLGRIVTRRPAAVLRPRTAADVAKVIRFCHDNQIQVAPQGTGHMTQGQRLVEGGIAIDVTSLNTVHECGPTTADVDGGVLWSDLVSALAGHGTRFTGGLTGYLPITVGGTLSAGGIGPGYRYGAQIDSVSRVQVVTGRGEIEWASETELPDLFDAVLGGVGQVGVITRAELKVAPVPTGTRSWVLPYVEPGAAFRAMREVVARGQVDEIYCIIAPPGAIAPVPTFLVHLAHYEYEGEPTPEGLLDGLDPQGPVQEERLDYVDLCEKYSLMMHQWRIDDGWDDRHKPWFDIFLADEHIEAFSAETFALMTDEDWSLPDGKGFVLVFPHRAGSFRRPRLRMPEQEPDGLIWLFDVLNASSGGAAPDYVEKMLERNKAWMEKVRRLGGKAYPIGGQQYGPEEWREHYGDTWDDVVRAKKLYDPARILTPGPGINAAVP</sequence>
<keyword evidence="5" id="KW-0560">Oxidoreductase</keyword>
<dbReference type="Gene3D" id="3.30.465.10">
    <property type="match status" value="1"/>
</dbReference>
<reference evidence="8" key="1">
    <citation type="journal article" date="2019" name="Int. J. Syst. Evol. Microbiol.">
        <title>The Global Catalogue of Microorganisms (GCM) 10K type strain sequencing project: providing services to taxonomists for standard genome sequencing and annotation.</title>
        <authorList>
            <consortium name="The Broad Institute Genomics Platform"/>
            <consortium name="The Broad Institute Genome Sequencing Center for Infectious Disease"/>
            <person name="Wu L."/>
            <person name="Ma J."/>
        </authorList>
    </citation>
    <scope>NUCLEOTIDE SEQUENCE [LARGE SCALE GENOMIC DNA]</scope>
    <source>
        <strain evidence="8">JCM 17342</strain>
    </source>
</reference>
<evidence type="ECO:0000313" key="7">
    <source>
        <dbReference type="EMBL" id="GAA4011552.1"/>
    </source>
</evidence>
<evidence type="ECO:0000256" key="4">
    <source>
        <dbReference type="ARBA" id="ARBA00022827"/>
    </source>
</evidence>
<organism evidence="7 8">
    <name type="scientific">Allokutzneria multivorans</name>
    <dbReference type="NCBI Taxonomy" id="1142134"/>
    <lineage>
        <taxon>Bacteria</taxon>
        <taxon>Bacillati</taxon>
        <taxon>Actinomycetota</taxon>
        <taxon>Actinomycetes</taxon>
        <taxon>Pseudonocardiales</taxon>
        <taxon>Pseudonocardiaceae</taxon>
        <taxon>Allokutzneria</taxon>
    </lineage>
</organism>